<accession>A0A3A1WT87</accession>
<organism evidence="1 2">
    <name type="scientific">Aureimonas flava</name>
    <dbReference type="NCBI Taxonomy" id="2320271"/>
    <lineage>
        <taxon>Bacteria</taxon>
        <taxon>Pseudomonadati</taxon>
        <taxon>Pseudomonadota</taxon>
        <taxon>Alphaproteobacteria</taxon>
        <taxon>Hyphomicrobiales</taxon>
        <taxon>Aurantimonadaceae</taxon>
        <taxon>Aureimonas</taxon>
    </lineage>
</organism>
<dbReference type="EMBL" id="QYRN01000001">
    <property type="protein sequence ID" value="RIY03821.1"/>
    <property type="molecule type" value="Genomic_DNA"/>
</dbReference>
<dbReference type="OrthoDB" id="793003at2"/>
<dbReference type="Proteomes" id="UP000265750">
    <property type="component" value="Unassembled WGS sequence"/>
</dbReference>
<dbReference type="InterPro" id="IPR009097">
    <property type="entry name" value="Cyclic_Pdiesterase"/>
</dbReference>
<proteinExistence type="predicted"/>
<gene>
    <name evidence="1" type="ORF">D3218_02045</name>
</gene>
<dbReference type="AlphaFoldDB" id="A0A3A1WT87"/>
<evidence type="ECO:0000313" key="1">
    <source>
        <dbReference type="EMBL" id="RIY03821.1"/>
    </source>
</evidence>
<keyword evidence="1" id="KW-0436">Ligase</keyword>
<sequence>MRRRHFPPARNMLPAHLTLFHKLPGDRWPQIHRDLAGIAAQTAPMLLRAGAIRFLGYGSAYAIESDALKRLRVQLAERWSGLLERQDAAGFSPHITIQNKAPAADAKALCAELRAGFAPFEAYGTGLLLWHYRGGPWEAAGEYAFTGTT</sequence>
<reference evidence="2" key="1">
    <citation type="submission" date="2018-09" db="EMBL/GenBank/DDBJ databases">
        <authorList>
            <person name="Tuo L."/>
        </authorList>
    </citation>
    <scope>NUCLEOTIDE SEQUENCE [LARGE SCALE GENOMIC DNA]</scope>
    <source>
        <strain evidence="2">M2BS4Y-1</strain>
    </source>
</reference>
<protein>
    <submittedName>
        <fullName evidence="1">2'-5' RNA ligase family protein</fullName>
    </submittedName>
</protein>
<name>A0A3A1WT87_9HYPH</name>
<dbReference type="GO" id="GO:0016874">
    <property type="term" value="F:ligase activity"/>
    <property type="evidence" value="ECO:0007669"/>
    <property type="project" value="UniProtKB-KW"/>
</dbReference>
<dbReference type="Pfam" id="PF13563">
    <property type="entry name" value="2_5_RNA_ligase2"/>
    <property type="match status" value="1"/>
</dbReference>
<comment type="caution">
    <text evidence="1">The sequence shown here is derived from an EMBL/GenBank/DDBJ whole genome shotgun (WGS) entry which is preliminary data.</text>
</comment>
<evidence type="ECO:0000313" key="2">
    <source>
        <dbReference type="Proteomes" id="UP000265750"/>
    </source>
</evidence>
<dbReference type="SUPFAM" id="SSF55144">
    <property type="entry name" value="LigT-like"/>
    <property type="match status" value="1"/>
</dbReference>
<dbReference type="Gene3D" id="3.90.1140.10">
    <property type="entry name" value="Cyclic phosphodiesterase"/>
    <property type="match status" value="1"/>
</dbReference>
<keyword evidence="2" id="KW-1185">Reference proteome</keyword>